<feature type="signal peptide" evidence="1">
    <location>
        <begin position="1"/>
        <end position="24"/>
    </location>
</feature>
<dbReference type="CDD" id="cd00413">
    <property type="entry name" value="Glyco_hydrolase_16"/>
    <property type="match status" value="1"/>
</dbReference>
<dbReference type="OrthoDB" id="25131at2759"/>
<organism evidence="3 4">
    <name type="scientific">Periconia digitata</name>
    <dbReference type="NCBI Taxonomy" id="1303443"/>
    <lineage>
        <taxon>Eukaryota</taxon>
        <taxon>Fungi</taxon>
        <taxon>Dikarya</taxon>
        <taxon>Ascomycota</taxon>
        <taxon>Pezizomycotina</taxon>
        <taxon>Dothideomycetes</taxon>
        <taxon>Pleosporomycetidae</taxon>
        <taxon>Pleosporales</taxon>
        <taxon>Massarineae</taxon>
        <taxon>Periconiaceae</taxon>
        <taxon>Periconia</taxon>
    </lineage>
</organism>
<dbReference type="InterPro" id="IPR013320">
    <property type="entry name" value="ConA-like_dom_sf"/>
</dbReference>
<dbReference type="SUPFAM" id="SSF49899">
    <property type="entry name" value="Concanavalin A-like lectins/glucanases"/>
    <property type="match status" value="1"/>
</dbReference>
<dbReference type="PANTHER" id="PTHR38121:SF5">
    <property type="entry name" value="GH16 DOMAIN-CONTAINING PROTEIN"/>
    <property type="match status" value="1"/>
</dbReference>
<dbReference type="PANTHER" id="PTHR38121">
    <property type="entry name" value="GH16 DOMAIN-CONTAINING PROTEIN"/>
    <property type="match status" value="1"/>
</dbReference>
<gene>
    <name evidence="3" type="ORF">PDIGIT_LOCUS2951</name>
</gene>
<keyword evidence="1" id="KW-0732">Signal</keyword>
<dbReference type="InterPro" id="IPR000757">
    <property type="entry name" value="Beta-glucanase-like"/>
</dbReference>
<dbReference type="GO" id="GO:0005975">
    <property type="term" value="P:carbohydrate metabolic process"/>
    <property type="evidence" value="ECO:0007669"/>
    <property type="project" value="InterPro"/>
</dbReference>
<keyword evidence="4" id="KW-1185">Reference proteome</keyword>
<dbReference type="Proteomes" id="UP001152607">
    <property type="component" value="Unassembled WGS sequence"/>
</dbReference>
<dbReference type="AlphaFoldDB" id="A0A9W4U7Q6"/>
<comment type="caution">
    <text evidence="3">The sequence shown here is derived from an EMBL/GenBank/DDBJ whole genome shotgun (WGS) entry which is preliminary data.</text>
</comment>
<proteinExistence type="predicted"/>
<name>A0A9W4U7Q6_9PLEO</name>
<feature type="chain" id="PRO_5040980520" description="GH16 domain-containing protein" evidence="1">
    <location>
        <begin position="25"/>
        <end position="371"/>
    </location>
</feature>
<dbReference type="Pfam" id="PF00722">
    <property type="entry name" value="Glyco_hydro_16"/>
    <property type="match status" value="1"/>
</dbReference>
<evidence type="ECO:0000256" key="1">
    <source>
        <dbReference type="SAM" id="SignalP"/>
    </source>
</evidence>
<protein>
    <recommendedName>
        <fullName evidence="2">GH16 domain-containing protein</fullName>
    </recommendedName>
</protein>
<dbReference type="GO" id="GO:0004553">
    <property type="term" value="F:hydrolase activity, hydrolyzing O-glycosyl compounds"/>
    <property type="evidence" value="ECO:0007669"/>
    <property type="project" value="InterPro"/>
</dbReference>
<evidence type="ECO:0000313" key="3">
    <source>
        <dbReference type="EMBL" id="CAI6304083.1"/>
    </source>
</evidence>
<accession>A0A9W4U7Q6</accession>
<dbReference type="Gene3D" id="2.60.120.200">
    <property type="match status" value="1"/>
</dbReference>
<evidence type="ECO:0000313" key="4">
    <source>
        <dbReference type="Proteomes" id="UP001152607"/>
    </source>
</evidence>
<evidence type="ECO:0000259" key="2">
    <source>
        <dbReference type="PROSITE" id="PS51762"/>
    </source>
</evidence>
<dbReference type="PROSITE" id="PS51762">
    <property type="entry name" value="GH16_2"/>
    <property type="match status" value="1"/>
</dbReference>
<feature type="domain" description="GH16" evidence="2">
    <location>
        <begin position="60"/>
        <end position="288"/>
    </location>
</feature>
<reference evidence="3" key="1">
    <citation type="submission" date="2023-01" db="EMBL/GenBank/DDBJ databases">
        <authorList>
            <person name="Van Ghelder C."/>
            <person name="Rancurel C."/>
        </authorList>
    </citation>
    <scope>NUCLEOTIDE SEQUENCE</scope>
    <source>
        <strain evidence="3">CNCM I-4278</strain>
    </source>
</reference>
<dbReference type="EMBL" id="CAOQHR010000002">
    <property type="protein sequence ID" value="CAI6304083.1"/>
    <property type="molecule type" value="Genomic_DNA"/>
</dbReference>
<sequence>MRAFRSAIGSLPWLVLTVSRFANADCECGYSVNKTSDAHFGLFTELQENDFLHHKGDNVTKFGWRPQEFNVSKGDSTNPYGKDFELHNLELNPLKDAQSWSGESENGGDAGLKLWVRGDHSHGYVSSAELASVRSDVLYGSVRVGMKLGQTGTCGAFFYFFNNSQEIDMEFLSREFNNSQGAVNLVLQSPETAITHDAVNSSTYHVQHLDFRPDRGFHEYRFDWTPNRVAFFIDGEFVYDMTENIPSVGGHLQMNHWSNGNPLWSGGPPNEDTPMTISYVKAYFNSSETAPHETYKERCPTLDPAKVCQIPDQSKAPNGNDAKTYFFSQDGPGKTPGQETFTLTSKASNSLAPSLPLSISVIVALFGWALL</sequence>